<dbReference type="Pfam" id="PF25917">
    <property type="entry name" value="BSH_RND"/>
    <property type="match status" value="1"/>
</dbReference>
<gene>
    <name evidence="9" type="ORF">C4F40_21590</name>
</gene>
<comment type="subcellular location">
    <subcellularLocation>
        <location evidence="1">Cell envelope</location>
    </subcellularLocation>
</comment>
<dbReference type="InterPro" id="IPR058792">
    <property type="entry name" value="Beta-barrel_RND_2"/>
</dbReference>
<feature type="transmembrane region" description="Helical" evidence="4">
    <location>
        <begin position="6"/>
        <end position="24"/>
    </location>
</feature>
<dbReference type="Proteomes" id="UP000618319">
    <property type="component" value="Unassembled WGS sequence"/>
</dbReference>
<keyword evidence="3" id="KW-0813">Transport</keyword>
<proteinExistence type="inferred from homology"/>
<keyword evidence="4" id="KW-1133">Transmembrane helix</keyword>
<dbReference type="Pfam" id="PF25967">
    <property type="entry name" value="RND-MFP_C"/>
    <property type="match status" value="1"/>
</dbReference>
<dbReference type="NCBIfam" id="TIGR01730">
    <property type="entry name" value="RND_mfp"/>
    <property type="match status" value="1"/>
</dbReference>
<evidence type="ECO:0000313" key="10">
    <source>
        <dbReference type="Proteomes" id="UP000618319"/>
    </source>
</evidence>
<evidence type="ECO:0000256" key="2">
    <source>
        <dbReference type="ARBA" id="ARBA00009477"/>
    </source>
</evidence>
<comment type="similarity">
    <text evidence="2">Belongs to the membrane fusion protein (MFP) (TC 8.A.1) family.</text>
</comment>
<sequence length="354" mass="38355">MKRKTIIFLVLIVLGIGSLVLYRVTTNDKKEKERTGNAGGGRAKAKVYGKVIKGRPFSDHLSLSGSIEPNELVDVRSEISGIVESINFSEGGRVSVGQVLIRINDVELKAQLSQAVTRNSLAGENARRAKLLLEKEAISQEEYDIASADYRTAQAQIEVIEAQLAKTIIKAPFSGTIGLRSISKGSYITPTISIAQLVNTDRVKVLFSIPEKYVSMVRNNSSIKLNIQGSKEEYTAKVYAIEPIVEATTRTLQVKAIADNSGQRLIPGTFANVIFPLATVERGLLVPAEALIPIQNGRKVFLLKNGIAIESLVEIGARTEDDVLILSGIQEGDTVLTSGVMSLRSGNPVQVTLR</sequence>
<dbReference type="RefSeq" id="WP_196941448.1">
    <property type="nucleotide sequence ID" value="NZ_MU158693.1"/>
</dbReference>
<dbReference type="PANTHER" id="PTHR30469:SF36">
    <property type="entry name" value="BLL3903 PROTEIN"/>
    <property type="match status" value="1"/>
</dbReference>
<evidence type="ECO:0000256" key="4">
    <source>
        <dbReference type="SAM" id="Phobius"/>
    </source>
</evidence>
<protein>
    <submittedName>
        <fullName evidence="9">Efflux transporter periplasmic adaptor subunit</fullName>
    </submittedName>
</protein>
<comment type="caution">
    <text evidence="9">The sequence shown here is derived from an EMBL/GenBank/DDBJ whole genome shotgun (WGS) entry which is preliminary data.</text>
</comment>
<dbReference type="PANTHER" id="PTHR30469">
    <property type="entry name" value="MULTIDRUG RESISTANCE PROTEIN MDTA"/>
    <property type="match status" value="1"/>
</dbReference>
<dbReference type="Gene3D" id="2.40.50.100">
    <property type="match status" value="1"/>
</dbReference>
<dbReference type="SUPFAM" id="SSF111369">
    <property type="entry name" value="HlyD-like secretion proteins"/>
    <property type="match status" value="1"/>
</dbReference>
<feature type="domain" description="Multidrug resistance protein MdtA-like alpha-helical hairpin" evidence="5">
    <location>
        <begin position="107"/>
        <end position="165"/>
    </location>
</feature>
<evidence type="ECO:0000313" key="9">
    <source>
        <dbReference type="EMBL" id="MBE8723316.1"/>
    </source>
</evidence>
<evidence type="ECO:0000259" key="5">
    <source>
        <dbReference type="Pfam" id="PF25876"/>
    </source>
</evidence>
<keyword evidence="10" id="KW-1185">Reference proteome</keyword>
<dbReference type="InterPro" id="IPR006143">
    <property type="entry name" value="RND_pump_MFP"/>
</dbReference>
<keyword evidence="4" id="KW-0472">Membrane</keyword>
<evidence type="ECO:0000256" key="3">
    <source>
        <dbReference type="ARBA" id="ARBA00022448"/>
    </source>
</evidence>
<dbReference type="Pfam" id="PF25876">
    <property type="entry name" value="HH_MFP_RND"/>
    <property type="match status" value="1"/>
</dbReference>
<feature type="domain" description="Multidrug resistance protein MdtA-like C-terminal permuted SH3" evidence="8">
    <location>
        <begin position="284"/>
        <end position="340"/>
    </location>
</feature>
<feature type="domain" description="Multidrug resistance protein MdtA-like barrel-sandwich hybrid" evidence="6">
    <location>
        <begin position="72"/>
        <end position="190"/>
    </location>
</feature>
<accession>A0ABR9TD76</accession>
<evidence type="ECO:0000259" key="7">
    <source>
        <dbReference type="Pfam" id="PF25954"/>
    </source>
</evidence>
<dbReference type="InterPro" id="IPR058624">
    <property type="entry name" value="MdtA-like_HH"/>
</dbReference>
<dbReference type="EMBL" id="PSKQ01000027">
    <property type="protein sequence ID" value="MBE8723316.1"/>
    <property type="molecule type" value="Genomic_DNA"/>
</dbReference>
<keyword evidence="4" id="KW-0812">Transmembrane</keyword>
<dbReference type="Gene3D" id="2.40.420.20">
    <property type="match status" value="1"/>
</dbReference>
<evidence type="ECO:0000259" key="8">
    <source>
        <dbReference type="Pfam" id="PF25967"/>
    </source>
</evidence>
<dbReference type="Gene3D" id="2.40.30.170">
    <property type="match status" value="1"/>
</dbReference>
<feature type="domain" description="CusB-like beta-barrel" evidence="7">
    <location>
        <begin position="207"/>
        <end position="274"/>
    </location>
</feature>
<dbReference type="InterPro" id="IPR058625">
    <property type="entry name" value="MdtA-like_BSH"/>
</dbReference>
<name>A0ABR9TD76_9SPHI</name>
<dbReference type="Pfam" id="PF25954">
    <property type="entry name" value="Beta-barrel_RND_2"/>
    <property type="match status" value="1"/>
</dbReference>
<reference evidence="9 10" key="1">
    <citation type="submission" date="2018-02" db="EMBL/GenBank/DDBJ databases">
        <title>Sphingobacterium KA21.</title>
        <authorList>
            <person name="Vasarhelyi B.M."/>
            <person name="Deshmukh S."/>
            <person name="Balint B."/>
            <person name="Kukolya J."/>
        </authorList>
    </citation>
    <scope>NUCLEOTIDE SEQUENCE [LARGE SCALE GENOMIC DNA]</scope>
    <source>
        <strain evidence="9 10">Ka21</strain>
    </source>
</reference>
<organism evidence="9 10">
    <name type="scientific">Sphingobacterium pedocola</name>
    <dbReference type="NCBI Taxonomy" id="2082722"/>
    <lineage>
        <taxon>Bacteria</taxon>
        <taxon>Pseudomonadati</taxon>
        <taxon>Bacteroidota</taxon>
        <taxon>Sphingobacteriia</taxon>
        <taxon>Sphingobacteriales</taxon>
        <taxon>Sphingobacteriaceae</taxon>
        <taxon>Sphingobacterium</taxon>
    </lineage>
</organism>
<dbReference type="InterPro" id="IPR058627">
    <property type="entry name" value="MdtA-like_C"/>
</dbReference>
<dbReference type="Gene3D" id="1.10.287.470">
    <property type="entry name" value="Helix hairpin bin"/>
    <property type="match status" value="1"/>
</dbReference>
<evidence type="ECO:0000256" key="1">
    <source>
        <dbReference type="ARBA" id="ARBA00004196"/>
    </source>
</evidence>
<evidence type="ECO:0000259" key="6">
    <source>
        <dbReference type="Pfam" id="PF25917"/>
    </source>
</evidence>